<protein>
    <recommendedName>
        <fullName evidence="4">Lipoprotein</fullName>
    </recommendedName>
</protein>
<organism evidence="2 3">
    <name type="scientific">Kluyvera georgiana ATCC 51603</name>
    <dbReference type="NCBI Taxonomy" id="1354264"/>
    <lineage>
        <taxon>Bacteria</taxon>
        <taxon>Pseudomonadati</taxon>
        <taxon>Pseudomonadota</taxon>
        <taxon>Gammaproteobacteria</taxon>
        <taxon>Enterobacterales</taxon>
        <taxon>Enterobacteriaceae</taxon>
        <taxon>Kluyvera</taxon>
    </lineage>
</organism>
<evidence type="ECO:0000313" key="2">
    <source>
        <dbReference type="EMBL" id="OAT53470.1"/>
    </source>
</evidence>
<comment type="caution">
    <text evidence="2">The sequence shown here is derived from an EMBL/GenBank/DDBJ whole genome shotgun (WGS) entry which is preliminary data.</text>
</comment>
<sequence>MVKVVLSVVVCLLLSGCATIVGESTQSVYLESNPVGAQFIISDNHGVVSARGVTPQRVTLPKSDNRYFGKLTYNVTFLQAGYYPTLVPLQTRTTHWYTFGNLLFLGIPGWFLVDPFNGGMYAIYPQRVNALMQPCPRGPWRYTCE</sequence>
<dbReference type="PROSITE" id="PS51257">
    <property type="entry name" value="PROKAR_LIPOPROTEIN"/>
    <property type="match status" value="1"/>
</dbReference>
<dbReference type="PATRIC" id="fig|1354264.4.peg.2100"/>
<proteinExistence type="predicted"/>
<reference evidence="2 3" key="1">
    <citation type="submission" date="2016-04" db="EMBL/GenBank/DDBJ databases">
        <title>ATOL: Assembling a taxonomically balanced genome-scale reconstruction of the evolutionary history of the Enterobacteriaceae.</title>
        <authorList>
            <person name="Plunkett G.III."/>
            <person name="Neeno-Eckwall E.C."/>
            <person name="Glasner J.D."/>
            <person name="Perna N.T."/>
        </authorList>
    </citation>
    <scope>NUCLEOTIDE SEQUENCE [LARGE SCALE GENOMIC DNA]</scope>
    <source>
        <strain evidence="2 3">ATCC 51603</strain>
    </source>
</reference>
<keyword evidence="1" id="KW-0732">Signal</keyword>
<dbReference type="RefSeq" id="WP_064544918.1">
    <property type="nucleotide sequence ID" value="NZ_LXEU01000043.1"/>
</dbReference>
<gene>
    <name evidence="2" type="ORF">M989_02022</name>
</gene>
<evidence type="ECO:0008006" key="4">
    <source>
        <dbReference type="Google" id="ProtNLM"/>
    </source>
</evidence>
<accession>A0A1B7JZZ3</accession>
<keyword evidence="3" id="KW-1185">Reference proteome</keyword>
<dbReference type="Proteomes" id="UP000078386">
    <property type="component" value="Unassembled WGS sequence"/>
</dbReference>
<feature type="chain" id="PRO_5008595697" description="Lipoprotein" evidence="1">
    <location>
        <begin position="21"/>
        <end position="145"/>
    </location>
</feature>
<evidence type="ECO:0000256" key="1">
    <source>
        <dbReference type="SAM" id="SignalP"/>
    </source>
</evidence>
<dbReference type="AlphaFoldDB" id="A0A1B7JZZ3"/>
<dbReference type="EMBL" id="LXEU01000043">
    <property type="protein sequence ID" value="OAT53470.1"/>
    <property type="molecule type" value="Genomic_DNA"/>
</dbReference>
<name>A0A1B7JZZ3_9ENTR</name>
<feature type="signal peptide" evidence="1">
    <location>
        <begin position="1"/>
        <end position="20"/>
    </location>
</feature>
<evidence type="ECO:0000313" key="3">
    <source>
        <dbReference type="Proteomes" id="UP000078386"/>
    </source>
</evidence>